<feature type="transmembrane region" description="Helical" evidence="4">
    <location>
        <begin position="51"/>
        <end position="69"/>
    </location>
</feature>
<dbReference type="Pfam" id="PF19028">
    <property type="entry name" value="TSP1_spondin"/>
    <property type="match status" value="1"/>
</dbReference>
<dbReference type="InterPro" id="IPR001212">
    <property type="entry name" value="Somatomedin_B_dom"/>
</dbReference>
<dbReference type="InterPro" id="IPR039942">
    <property type="entry name" value="SBSPO"/>
</dbReference>
<evidence type="ECO:0000259" key="5">
    <source>
        <dbReference type="PROSITE" id="PS50958"/>
    </source>
</evidence>
<dbReference type="SMART" id="SM00209">
    <property type="entry name" value="TSP1"/>
    <property type="match status" value="1"/>
</dbReference>
<dbReference type="Proteomes" id="UP001652620">
    <property type="component" value="Chromosome 4"/>
</dbReference>
<name>A0ABM3JPG4_BACDO</name>
<feature type="domain" description="SMB" evidence="5">
    <location>
        <begin position="81"/>
        <end position="136"/>
    </location>
</feature>
<evidence type="ECO:0000256" key="3">
    <source>
        <dbReference type="ARBA" id="ARBA00023180"/>
    </source>
</evidence>
<evidence type="ECO:0000256" key="2">
    <source>
        <dbReference type="ARBA" id="ARBA00023157"/>
    </source>
</evidence>
<organism evidence="6 7">
    <name type="scientific">Bactrocera dorsalis</name>
    <name type="common">Oriental fruit fly</name>
    <name type="synonym">Dacus dorsalis</name>
    <dbReference type="NCBI Taxonomy" id="27457"/>
    <lineage>
        <taxon>Eukaryota</taxon>
        <taxon>Metazoa</taxon>
        <taxon>Ecdysozoa</taxon>
        <taxon>Arthropoda</taxon>
        <taxon>Hexapoda</taxon>
        <taxon>Insecta</taxon>
        <taxon>Pterygota</taxon>
        <taxon>Neoptera</taxon>
        <taxon>Endopterygota</taxon>
        <taxon>Diptera</taxon>
        <taxon>Brachycera</taxon>
        <taxon>Muscomorpha</taxon>
        <taxon>Tephritoidea</taxon>
        <taxon>Tephritidae</taxon>
        <taxon>Bactrocera</taxon>
        <taxon>Bactrocera</taxon>
    </lineage>
</organism>
<gene>
    <name evidence="7" type="primary">LOC105230341</name>
</gene>
<keyword evidence="2" id="KW-1015">Disulfide bond</keyword>
<keyword evidence="4" id="KW-0472">Membrane</keyword>
<evidence type="ECO:0000313" key="6">
    <source>
        <dbReference type="Proteomes" id="UP001652620"/>
    </source>
</evidence>
<dbReference type="PROSITE" id="PS00524">
    <property type="entry name" value="SMB_1"/>
    <property type="match status" value="1"/>
</dbReference>
<keyword evidence="1" id="KW-0732">Signal</keyword>
<reference evidence="7" key="1">
    <citation type="submission" date="2025-08" db="UniProtKB">
        <authorList>
            <consortium name="RefSeq"/>
        </authorList>
    </citation>
    <scope>IDENTIFICATION</scope>
    <source>
        <tissue evidence="7">Adult</tissue>
    </source>
</reference>
<dbReference type="PROSITE" id="PS50092">
    <property type="entry name" value="TSP1"/>
    <property type="match status" value="1"/>
</dbReference>
<keyword evidence="6" id="KW-1185">Reference proteome</keyword>
<dbReference type="InterPro" id="IPR000884">
    <property type="entry name" value="TSP1_rpt"/>
</dbReference>
<dbReference type="RefSeq" id="XP_049311111.1">
    <property type="nucleotide sequence ID" value="XM_049455154.1"/>
</dbReference>
<evidence type="ECO:0000256" key="1">
    <source>
        <dbReference type="ARBA" id="ARBA00022729"/>
    </source>
</evidence>
<dbReference type="Gene3D" id="2.20.100.10">
    <property type="entry name" value="Thrombospondin type-1 (TSP1) repeat"/>
    <property type="match status" value="1"/>
</dbReference>
<dbReference type="Gene3D" id="4.10.410.20">
    <property type="match status" value="1"/>
</dbReference>
<dbReference type="SUPFAM" id="SSF90188">
    <property type="entry name" value="Somatomedin B domain"/>
    <property type="match status" value="1"/>
</dbReference>
<dbReference type="Pfam" id="PF01033">
    <property type="entry name" value="Somatomedin_B"/>
    <property type="match status" value="1"/>
</dbReference>
<dbReference type="PANTHER" id="PTHR20920">
    <property type="entry name" value="RPE-SPONDIN"/>
    <property type="match status" value="1"/>
</dbReference>
<keyword evidence="4" id="KW-1133">Transmembrane helix</keyword>
<dbReference type="SUPFAM" id="SSF82895">
    <property type="entry name" value="TSP-1 type 1 repeat"/>
    <property type="match status" value="1"/>
</dbReference>
<dbReference type="InterPro" id="IPR036383">
    <property type="entry name" value="TSP1_rpt_sf"/>
</dbReference>
<keyword evidence="4" id="KW-0812">Transmembrane</keyword>
<keyword evidence="3" id="KW-0325">Glycoprotein</keyword>
<dbReference type="PROSITE" id="PS50958">
    <property type="entry name" value="SMB_2"/>
    <property type="match status" value="1"/>
</dbReference>
<evidence type="ECO:0000313" key="7">
    <source>
        <dbReference type="RefSeq" id="XP_049311111.1"/>
    </source>
</evidence>
<dbReference type="PANTHER" id="PTHR20920:SF5">
    <property type="entry name" value="SMB DOMAIN-CONTAINING PROTEIN"/>
    <property type="match status" value="1"/>
</dbReference>
<dbReference type="InterPro" id="IPR036024">
    <property type="entry name" value="Somatomedin_B-like_dom_sf"/>
</dbReference>
<sequence length="358" mass="40792">MLTNLQIKKYKKSLRLKVNFTEMCTSQSTIPPRCIIFVLSAIRTEKMHYRCFHISALLLELLIVAVLLLQPQSVSAGSCREAQLCCNGRDSSCVVQKTPINAIIEDLNEKPCYCDHACLKLGDCCTDFKDHCRVVDCQVNEWTAWSECDRICGTGVMLRTRKIIRAPQNGGKHCPSLTQKRSCLGIRCHTERGKRIFRESAVLLPSSVVYNYNTNTSKESLRQTNNLKSYCIEFEVINAAKECHKIAPYNFLLEGDRISVRCNIRKMSNKLTVWNDEMNIAAQNSTLRDTNRAANLMPRNFAVHNNNIKYRENTHCRGEGATGRSSWWRASAVPSCQGKWLRLTLETVKCSHTHFEFA</sequence>
<protein>
    <submittedName>
        <fullName evidence="7">Somatomedin-B and thrombospondin type-1 domain-containing protein isoform X1</fullName>
    </submittedName>
</protein>
<evidence type="ECO:0000256" key="4">
    <source>
        <dbReference type="SAM" id="Phobius"/>
    </source>
</evidence>
<dbReference type="InterPro" id="IPR044004">
    <property type="entry name" value="TSP1_spondin_dom"/>
</dbReference>
<accession>A0ABM3JPG4</accession>
<proteinExistence type="predicted"/>
<dbReference type="GeneID" id="105230341"/>